<dbReference type="GO" id="GO:0003899">
    <property type="term" value="F:DNA-directed RNA polymerase activity"/>
    <property type="evidence" value="ECO:0007669"/>
    <property type="project" value="InterPro"/>
</dbReference>
<evidence type="ECO:0000259" key="1">
    <source>
        <dbReference type="Pfam" id="PF03118"/>
    </source>
</evidence>
<dbReference type="RefSeq" id="WP_210855571.1">
    <property type="nucleotide sequence ID" value="NZ_JAGQDD010000014.1"/>
</dbReference>
<organism evidence="2 3">
    <name type="scientific">Ideonella alba</name>
    <dbReference type="NCBI Taxonomy" id="2824118"/>
    <lineage>
        <taxon>Bacteria</taxon>
        <taxon>Pseudomonadati</taxon>
        <taxon>Pseudomonadota</taxon>
        <taxon>Betaproteobacteria</taxon>
        <taxon>Burkholderiales</taxon>
        <taxon>Sphaerotilaceae</taxon>
        <taxon>Ideonella</taxon>
    </lineage>
</organism>
<reference evidence="2 3" key="1">
    <citation type="submission" date="2021-04" db="EMBL/GenBank/DDBJ databases">
        <title>The genome sequence of Ideonella sp. 3Y2.</title>
        <authorList>
            <person name="Liu Y."/>
        </authorList>
    </citation>
    <scope>NUCLEOTIDE SEQUENCE [LARGE SCALE GENOMIC DNA]</scope>
    <source>
        <strain evidence="2 3">3Y2</strain>
    </source>
</reference>
<dbReference type="Proteomes" id="UP000676246">
    <property type="component" value="Unassembled WGS sequence"/>
</dbReference>
<comment type="caution">
    <text evidence="2">The sequence shown here is derived from an EMBL/GenBank/DDBJ whole genome shotgun (WGS) entry which is preliminary data.</text>
</comment>
<dbReference type="Gene3D" id="1.10.150.20">
    <property type="entry name" value="5' to 3' exonuclease, C-terminal subdomain"/>
    <property type="match status" value="1"/>
</dbReference>
<dbReference type="EMBL" id="JAGQDD010000014">
    <property type="protein sequence ID" value="MBQ0932194.1"/>
    <property type="molecule type" value="Genomic_DNA"/>
</dbReference>
<evidence type="ECO:0000313" key="2">
    <source>
        <dbReference type="EMBL" id="MBQ0932194.1"/>
    </source>
</evidence>
<proteinExistence type="predicted"/>
<feature type="domain" description="RNA polymerase alpha subunit C-terminal" evidence="1">
    <location>
        <begin position="114"/>
        <end position="170"/>
    </location>
</feature>
<accession>A0A941BMF1</accession>
<keyword evidence="3" id="KW-1185">Reference proteome</keyword>
<sequence length="182" mass="19038">MNGPLGRLEAQRGSVTTEAVVASGLGLTLGGWMAAHLRQQPGVRAVLPRVRPAPAGRSGQGERLTLQVDADAGTDPRATLARVARQLRAVCVSFAPEAAAPPPPPPERPRLRGSLAWPLDALGLSLRCELALRRAGIEQLGALAALDERQLLALPHLGRRQVAEVVDMLAAHGLQPGTPLPG</sequence>
<dbReference type="AlphaFoldDB" id="A0A941BMF1"/>
<dbReference type="GO" id="GO:0006351">
    <property type="term" value="P:DNA-templated transcription"/>
    <property type="evidence" value="ECO:0007669"/>
    <property type="project" value="InterPro"/>
</dbReference>
<dbReference type="GO" id="GO:0003677">
    <property type="term" value="F:DNA binding"/>
    <property type="evidence" value="ECO:0007669"/>
    <property type="project" value="InterPro"/>
</dbReference>
<evidence type="ECO:0000313" key="3">
    <source>
        <dbReference type="Proteomes" id="UP000676246"/>
    </source>
</evidence>
<dbReference type="InterPro" id="IPR011260">
    <property type="entry name" value="RNAP_asu_C"/>
</dbReference>
<gene>
    <name evidence="2" type="ORF">KAK03_17070</name>
</gene>
<name>A0A941BMF1_9BURK</name>
<dbReference type="SUPFAM" id="SSF47789">
    <property type="entry name" value="C-terminal domain of RNA polymerase alpha subunit"/>
    <property type="match status" value="1"/>
</dbReference>
<dbReference type="Pfam" id="PF03118">
    <property type="entry name" value="RNA_pol_A_CTD"/>
    <property type="match status" value="1"/>
</dbReference>
<protein>
    <recommendedName>
        <fullName evidence="1">RNA polymerase alpha subunit C-terminal domain-containing protein</fullName>
    </recommendedName>
</protein>